<sequence length="341" mass="39779">MKAIKCMNKEIMHAMLMACFAFIGLTSSSRLHGCQPLRPRGSAMLLHRRYLVPDLPHLRGGKREASDSEEVGKPIAVKMKKRSYKHMTVFEDEQGSESSSDLASKRHRKLSRVSQKRSTALDKVFKDKMEKAVVEVEHQKLQIDPRNLCVFDPWTELGEYPQENVEQYEQLLESKAKNAINVLVQHLQSLPPVVEHLKNNETQLHVSLPKPKELLPSVYEIVKKKQTKWERFAQAKGIKKRKKTRAERMETMRLKRAKLHEIGPDGKPIPIEETLRKLQDKKKREKRRRMREIKNFNVKKRKRGLKPGYEKGDVKRTGTRGKVPLKRSFKRQSARRRKSGR</sequence>
<dbReference type="Proteomes" id="UP000011087">
    <property type="component" value="Unassembled WGS sequence"/>
</dbReference>
<dbReference type="InterPro" id="IPR007023">
    <property type="entry name" value="Ribosom_reg"/>
</dbReference>
<reference evidence="9" key="2">
    <citation type="submission" date="2012-11" db="EMBL/GenBank/DDBJ databases">
        <authorList>
            <person name="Kuo A."/>
            <person name="Curtis B.A."/>
            <person name="Tanifuji G."/>
            <person name="Burki F."/>
            <person name="Gruber A."/>
            <person name="Irimia M."/>
            <person name="Maruyama S."/>
            <person name="Arias M.C."/>
            <person name="Ball S.G."/>
            <person name="Gile G.H."/>
            <person name="Hirakawa Y."/>
            <person name="Hopkins J.F."/>
            <person name="Rensing S.A."/>
            <person name="Schmutz J."/>
            <person name="Symeonidi A."/>
            <person name="Elias M."/>
            <person name="Eveleigh R.J."/>
            <person name="Herman E.K."/>
            <person name="Klute M.J."/>
            <person name="Nakayama T."/>
            <person name="Obornik M."/>
            <person name="Reyes-Prieto A."/>
            <person name="Armbrust E.V."/>
            <person name="Aves S.J."/>
            <person name="Beiko R.G."/>
            <person name="Coutinho P."/>
            <person name="Dacks J.B."/>
            <person name="Durnford D.G."/>
            <person name="Fast N.M."/>
            <person name="Green B.R."/>
            <person name="Grisdale C."/>
            <person name="Hempe F."/>
            <person name="Henrissat B."/>
            <person name="Hoppner M.P."/>
            <person name="Ishida K.-I."/>
            <person name="Kim E."/>
            <person name="Koreny L."/>
            <person name="Kroth P.G."/>
            <person name="Liu Y."/>
            <person name="Malik S.-B."/>
            <person name="Maier U.G."/>
            <person name="McRose D."/>
            <person name="Mock T."/>
            <person name="Neilson J.A."/>
            <person name="Onodera N.T."/>
            <person name="Poole A.M."/>
            <person name="Pritham E.J."/>
            <person name="Richards T.A."/>
            <person name="Rocap G."/>
            <person name="Roy S.W."/>
            <person name="Sarai C."/>
            <person name="Schaack S."/>
            <person name="Shirato S."/>
            <person name="Slamovits C.H."/>
            <person name="Spencer D.F."/>
            <person name="Suzuki S."/>
            <person name="Worden A.Z."/>
            <person name="Zauner S."/>
            <person name="Barry K."/>
            <person name="Bell C."/>
            <person name="Bharti A.K."/>
            <person name="Crow J.A."/>
            <person name="Grimwood J."/>
            <person name="Kramer R."/>
            <person name="Lindquist E."/>
            <person name="Lucas S."/>
            <person name="Salamov A."/>
            <person name="McFadden G.I."/>
            <person name="Lane C.E."/>
            <person name="Keeling P.J."/>
            <person name="Gray M.W."/>
            <person name="Grigoriev I.V."/>
            <person name="Archibald J.M."/>
        </authorList>
    </citation>
    <scope>NUCLEOTIDE SEQUENCE</scope>
    <source>
        <strain evidence="9">CCMP2712</strain>
    </source>
</reference>
<reference evidence="7 9" key="1">
    <citation type="journal article" date="2012" name="Nature">
        <title>Algal genomes reveal evolutionary mosaicism and the fate of nucleomorphs.</title>
        <authorList>
            <consortium name="DOE Joint Genome Institute"/>
            <person name="Curtis B.A."/>
            <person name="Tanifuji G."/>
            <person name="Burki F."/>
            <person name="Gruber A."/>
            <person name="Irimia M."/>
            <person name="Maruyama S."/>
            <person name="Arias M.C."/>
            <person name="Ball S.G."/>
            <person name="Gile G.H."/>
            <person name="Hirakawa Y."/>
            <person name="Hopkins J.F."/>
            <person name="Kuo A."/>
            <person name="Rensing S.A."/>
            <person name="Schmutz J."/>
            <person name="Symeonidi A."/>
            <person name="Elias M."/>
            <person name="Eveleigh R.J."/>
            <person name="Herman E.K."/>
            <person name="Klute M.J."/>
            <person name="Nakayama T."/>
            <person name="Obornik M."/>
            <person name="Reyes-Prieto A."/>
            <person name="Armbrust E.V."/>
            <person name="Aves S.J."/>
            <person name="Beiko R.G."/>
            <person name="Coutinho P."/>
            <person name="Dacks J.B."/>
            <person name="Durnford D.G."/>
            <person name="Fast N.M."/>
            <person name="Green B.R."/>
            <person name="Grisdale C.J."/>
            <person name="Hempel F."/>
            <person name="Henrissat B."/>
            <person name="Hoppner M.P."/>
            <person name="Ishida K."/>
            <person name="Kim E."/>
            <person name="Koreny L."/>
            <person name="Kroth P.G."/>
            <person name="Liu Y."/>
            <person name="Malik S.B."/>
            <person name="Maier U.G."/>
            <person name="McRose D."/>
            <person name="Mock T."/>
            <person name="Neilson J.A."/>
            <person name="Onodera N.T."/>
            <person name="Poole A.M."/>
            <person name="Pritham E.J."/>
            <person name="Richards T.A."/>
            <person name="Rocap G."/>
            <person name="Roy S.W."/>
            <person name="Sarai C."/>
            <person name="Schaack S."/>
            <person name="Shirato S."/>
            <person name="Slamovits C.H."/>
            <person name="Spencer D.F."/>
            <person name="Suzuki S."/>
            <person name="Worden A.Z."/>
            <person name="Zauner S."/>
            <person name="Barry K."/>
            <person name="Bell C."/>
            <person name="Bharti A.K."/>
            <person name="Crow J.A."/>
            <person name="Grimwood J."/>
            <person name="Kramer R."/>
            <person name="Lindquist E."/>
            <person name="Lucas S."/>
            <person name="Salamov A."/>
            <person name="McFadden G.I."/>
            <person name="Lane C.E."/>
            <person name="Keeling P.J."/>
            <person name="Gray M.W."/>
            <person name="Grigoriev I.V."/>
            <person name="Archibald J.M."/>
        </authorList>
    </citation>
    <scope>NUCLEOTIDE SEQUENCE</scope>
    <source>
        <strain evidence="7 9">CCMP2712</strain>
    </source>
</reference>
<keyword evidence="3 5" id="KW-0690">Ribosome biogenesis</keyword>
<dbReference type="OrthoDB" id="28455at2759"/>
<dbReference type="HOGENOM" id="CLU_814955_0_0_1"/>
<proteinExistence type="inferred from homology"/>
<feature type="compositionally biased region" description="Basic residues" evidence="6">
    <location>
        <begin position="279"/>
        <end position="305"/>
    </location>
</feature>
<dbReference type="GeneID" id="17296129"/>
<accession>L1IU21</accession>
<feature type="region of interest" description="Disordered" evidence="6">
    <location>
        <begin position="279"/>
        <end position="341"/>
    </location>
</feature>
<evidence type="ECO:0000256" key="2">
    <source>
        <dbReference type="ARBA" id="ARBA00010077"/>
    </source>
</evidence>
<dbReference type="Pfam" id="PF04939">
    <property type="entry name" value="RRS1"/>
    <property type="match status" value="1"/>
</dbReference>
<dbReference type="EMBL" id="JH993040">
    <property type="protein sequence ID" value="EKX39315.1"/>
    <property type="molecule type" value="Genomic_DNA"/>
</dbReference>
<dbReference type="PaxDb" id="55529-EKX39315"/>
<evidence type="ECO:0000256" key="1">
    <source>
        <dbReference type="ARBA" id="ARBA00004123"/>
    </source>
</evidence>
<keyword evidence="4 5" id="KW-0539">Nucleus</keyword>
<evidence type="ECO:0000256" key="6">
    <source>
        <dbReference type="SAM" id="MobiDB-lite"/>
    </source>
</evidence>
<gene>
    <name evidence="7" type="ORF">GUITHDRAFT_114517</name>
</gene>
<reference evidence="8" key="3">
    <citation type="submission" date="2015-06" db="UniProtKB">
        <authorList>
            <consortium name="EnsemblProtists"/>
        </authorList>
    </citation>
    <scope>IDENTIFICATION</scope>
</reference>
<comment type="function">
    <text evidence="5">Involved in ribosomal large subunit assembly.</text>
</comment>
<dbReference type="EnsemblProtists" id="EKX39315">
    <property type="protein sequence ID" value="EKX39315"/>
    <property type="gene ID" value="GUITHDRAFT_114517"/>
</dbReference>
<feature type="compositionally biased region" description="Basic residues" evidence="6">
    <location>
        <begin position="105"/>
        <end position="115"/>
    </location>
</feature>
<dbReference type="RefSeq" id="XP_005826295.1">
    <property type="nucleotide sequence ID" value="XM_005826238.1"/>
</dbReference>
<keyword evidence="9" id="KW-1185">Reference proteome</keyword>
<evidence type="ECO:0000256" key="4">
    <source>
        <dbReference type="ARBA" id="ARBA00023242"/>
    </source>
</evidence>
<evidence type="ECO:0000313" key="8">
    <source>
        <dbReference type="EnsemblProtists" id="EKX39315"/>
    </source>
</evidence>
<dbReference type="AlphaFoldDB" id="L1IU21"/>
<comment type="subcellular location">
    <subcellularLocation>
        <location evidence="1 5">Nucleus</location>
    </subcellularLocation>
</comment>
<evidence type="ECO:0000313" key="7">
    <source>
        <dbReference type="EMBL" id="EKX39315.1"/>
    </source>
</evidence>
<name>L1IU21_GUITC</name>
<dbReference type="KEGG" id="gtt:GUITHDRAFT_114517"/>
<evidence type="ECO:0000256" key="3">
    <source>
        <dbReference type="ARBA" id="ARBA00022517"/>
    </source>
</evidence>
<evidence type="ECO:0000256" key="5">
    <source>
        <dbReference type="RuleBase" id="RU364132"/>
    </source>
</evidence>
<comment type="similarity">
    <text evidence="2 5">Belongs to the RRS1 family.</text>
</comment>
<protein>
    <recommendedName>
        <fullName evidence="5">Ribosome biogenesis regulatory protein</fullName>
    </recommendedName>
</protein>
<dbReference type="GO" id="GO:0042254">
    <property type="term" value="P:ribosome biogenesis"/>
    <property type="evidence" value="ECO:0007669"/>
    <property type="project" value="UniProtKB-KW"/>
</dbReference>
<evidence type="ECO:0000313" key="9">
    <source>
        <dbReference type="Proteomes" id="UP000011087"/>
    </source>
</evidence>
<feature type="region of interest" description="Disordered" evidence="6">
    <location>
        <begin position="91"/>
        <end position="115"/>
    </location>
</feature>
<dbReference type="GO" id="GO:0005634">
    <property type="term" value="C:nucleus"/>
    <property type="evidence" value="ECO:0007669"/>
    <property type="project" value="UniProtKB-SubCell"/>
</dbReference>
<organism evidence="7">
    <name type="scientific">Guillardia theta (strain CCMP2712)</name>
    <name type="common">Cryptophyte</name>
    <dbReference type="NCBI Taxonomy" id="905079"/>
    <lineage>
        <taxon>Eukaryota</taxon>
        <taxon>Cryptophyceae</taxon>
        <taxon>Pyrenomonadales</taxon>
        <taxon>Geminigeraceae</taxon>
        <taxon>Guillardia</taxon>
    </lineage>
</organism>
<feature type="compositionally biased region" description="Basic residues" evidence="6">
    <location>
        <begin position="317"/>
        <end position="341"/>
    </location>
</feature>